<reference evidence="1" key="1">
    <citation type="journal article" date="2020" name="mSystems">
        <title>Genome- and Community-Level Interaction Insights into Carbon Utilization and Element Cycling Functions of Hydrothermarchaeota in Hydrothermal Sediment.</title>
        <authorList>
            <person name="Zhou Z."/>
            <person name="Liu Y."/>
            <person name="Xu W."/>
            <person name="Pan J."/>
            <person name="Luo Z.H."/>
            <person name="Li M."/>
        </authorList>
    </citation>
    <scope>NUCLEOTIDE SEQUENCE [LARGE SCALE GENOMIC DNA]</scope>
    <source>
        <strain evidence="1">SpSt-70</strain>
    </source>
</reference>
<evidence type="ECO:0000313" key="1">
    <source>
        <dbReference type="EMBL" id="HGK24641.1"/>
    </source>
</evidence>
<dbReference type="EMBL" id="DTDV01000023">
    <property type="protein sequence ID" value="HGK24641.1"/>
    <property type="molecule type" value="Genomic_DNA"/>
</dbReference>
<organism evidence="1">
    <name type="scientific">Dictyoglomus thermophilum</name>
    <dbReference type="NCBI Taxonomy" id="14"/>
    <lineage>
        <taxon>Bacteria</taxon>
        <taxon>Pseudomonadati</taxon>
        <taxon>Dictyoglomota</taxon>
        <taxon>Dictyoglomia</taxon>
        <taxon>Dictyoglomales</taxon>
        <taxon>Dictyoglomaceae</taxon>
        <taxon>Dictyoglomus</taxon>
    </lineage>
</organism>
<dbReference type="RefSeq" id="WP_149122369.1">
    <property type="nucleotide sequence ID" value="NZ_VTFL01000001.1"/>
</dbReference>
<protein>
    <submittedName>
        <fullName evidence="1">Uncharacterized protein</fullName>
    </submittedName>
</protein>
<proteinExistence type="predicted"/>
<dbReference type="Pfam" id="PF22091">
    <property type="entry name" value="DUF6941"/>
    <property type="match status" value="2"/>
</dbReference>
<gene>
    <name evidence="1" type="ORF">ENU78_09500</name>
</gene>
<name>A0A7C2CND7_DICTH</name>
<dbReference type="InterPro" id="IPR054221">
    <property type="entry name" value="DUF6941"/>
</dbReference>
<comment type="caution">
    <text evidence="1">The sequence shown here is derived from an EMBL/GenBank/DDBJ whole genome shotgun (WGS) entry which is preliminary data.</text>
</comment>
<dbReference type="AlphaFoldDB" id="A0A7C2CND7"/>
<accession>A0A7C2CND7</accession>
<sequence length="280" mass="31382">MKKILTFLISLLMILTFSYAQSSELKLIGIAIAENVGEDDYGLTSIDGLFSIIHFEKLPDTDTFPVYSRWMGYGKHDIEISILTPEKDKVLASTDDSFDLERENEVIYSVGYLKDVAFENSGIYWIQAKADGKVLKEIPIFILQGDEDIDSEGADTNPIAIFSLPCIEVYENDNGLTSLAGVFEYYTTYELPFEDTFIIANGFLSGEGTFTQKFEILSPSGKVIYSSEPQEFETNIGSVVTVADKVEKIKFEEGGDYIVKVYLNNQEVLSHVIKVVVQEE</sequence>